<dbReference type="AlphaFoldDB" id="A0A4U1JD33"/>
<protein>
    <recommendedName>
        <fullName evidence="4">Methyl-accepting transducer domain-containing protein</fullName>
    </recommendedName>
</protein>
<evidence type="ECO:0000256" key="1">
    <source>
        <dbReference type="ARBA" id="ARBA00023224"/>
    </source>
</evidence>
<name>A0A4U1JD33_9BACT</name>
<dbReference type="GO" id="GO:0016020">
    <property type="term" value="C:membrane"/>
    <property type="evidence" value="ECO:0007669"/>
    <property type="project" value="InterPro"/>
</dbReference>
<feature type="compositionally biased region" description="Basic and acidic residues" evidence="3">
    <location>
        <begin position="1"/>
        <end position="17"/>
    </location>
</feature>
<accession>A0A4U1JD33</accession>
<feature type="region of interest" description="Disordered" evidence="3">
    <location>
        <begin position="1"/>
        <end position="20"/>
    </location>
</feature>
<dbReference type="OrthoDB" id="9765597at2"/>
<dbReference type="Proteomes" id="UP000309215">
    <property type="component" value="Unassembled WGS sequence"/>
</dbReference>
<sequence length="361" mass="38986">MADKTDSNEQKERDPAARRAVTRRKIDVYLDRIVTDVEAIARGDDGRELSAPPADEPRAARLHAALSTLVDSNRKAGRGVAAATRMRTLGQQVAGTLAELLASTRQQAASGSQQAGMVNDITTTIEELNEVGIQNVEKAEGIIQIAEQSEQISQDGQRDVVAAIEGIDRLRQQVELIAAKILDLTERTQQIGEIISSVNEIAEQSKLLALNASIEAAKAGEHGRGFAVVALEIRTLAEQSKQATQQVRSILGEIQKASHSAAMVTEEGSKAATEGSSKVRRIGERLGQLVYVINQTTRAARQITGAMRQQSLGLEQIAQGMKQINMATQETKISVEQAELALDRLARLTEPIRAHDHGTEA</sequence>
<dbReference type="PANTHER" id="PTHR32089">
    <property type="entry name" value="METHYL-ACCEPTING CHEMOTAXIS PROTEIN MCPB"/>
    <property type="match status" value="1"/>
</dbReference>
<evidence type="ECO:0000256" key="3">
    <source>
        <dbReference type="SAM" id="MobiDB-lite"/>
    </source>
</evidence>
<dbReference type="SUPFAM" id="SSF58104">
    <property type="entry name" value="Methyl-accepting chemotaxis protein (MCP) signaling domain"/>
    <property type="match status" value="1"/>
</dbReference>
<evidence type="ECO:0000313" key="5">
    <source>
        <dbReference type="EMBL" id="TKD08567.1"/>
    </source>
</evidence>
<dbReference type="GO" id="GO:0007165">
    <property type="term" value="P:signal transduction"/>
    <property type="evidence" value="ECO:0007669"/>
    <property type="project" value="UniProtKB-KW"/>
</dbReference>
<evidence type="ECO:0000313" key="6">
    <source>
        <dbReference type="Proteomes" id="UP000309215"/>
    </source>
</evidence>
<dbReference type="PANTHER" id="PTHR32089:SF112">
    <property type="entry name" value="LYSOZYME-LIKE PROTEIN-RELATED"/>
    <property type="match status" value="1"/>
</dbReference>
<gene>
    <name evidence="5" type="ORF">E8A74_14870</name>
</gene>
<dbReference type="Pfam" id="PF00015">
    <property type="entry name" value="MCPsignal"/>
    <property type="match status" value="1"/>
</dbReference>
<comment type="caution">
    <text evidence="5">The sequence shown here is derived from an EMBL/GenBank/DDBJ whole genome shotgun (WGS) entry which is preliminary data.</text>
</comment>
<keyword evidence="1 2" id="KW-0807">Transducer</keyword>
<evidence type="ECO:0000256" key="2">
    <source>
        <dbReference type="PROSITE-ProRule" id="PRU00284"/>
    </source>
</evidence>
<dbReference type="SMART" id="SM00283">
    <property type="entry name" value="MA"/>
    <property type="match status" value="1"/>
</dbReference>
<proteinExistence type="predicted"/>
<dbReference type="Gene3D" id="1.10.287.950">
    <property type="entry name" value="Methyl-accepting chemotaxis protein"/>
    <property type="match status" value="1"/>
</dbReference>
<dbReference type="PROSITE" id="PS50111">
    <property type="entry name" value="CHEMOTAXIS_TRANSDUC_2"/>
    <property type="match status" value="1"/>
</dbReference>
<dbReference type="InterPro" id="IPR004089">
    <property type="entry name" value="MCPsignal_dom"/>
</dbReference>
<dbReference type="EMBL" id="SSMQ01000013">
    <property type="protein sequence ID" value="TKD08567.1"/>
    <property type="molecule type" value="Genomic_DNA"/>
</dbReference>
<reference evidence="5 6" key="1">
    <citation type="submission" date="2019-04" db="EMBL/GenBank/DDBJ databases">
        <authorList>
            <person name="Li Y."/>
            <person name="Wang J."/>
        </authorList>
    </citation>
    <scope>NUCLEOTIDE SEQUENCE [LARGE SCALE GENOMIC DNA]</scope>
    <source>
        <strain evidence="5 6">DSM 14668</strain>
    </source>
</reference>
<keyword evidence="6" id="KW-1185">Reference proteome</keyword>
<dbReference type="RefSeq" id="WP_136929662.1">
    <property type="nucleotide sequence ID" value="NZ_SSMQ01000013.1"/>
</dbReference>
<feature type="domain" description="Methyl-accepting transducer" evidence="4">
    <location>
        <begin position="89"/>
        <end position="325"/>
    </location>
</feature>
<evidence type="ECO:0000259" key="4">
    <source>
        <dbReference type="PROSITE" id="PS50111"/>
    </source>
</evidence>
<organism evidence="5 6">
    <name type="scientific">Polyangium fumosum</name>
    <dbReference type="NCBI Taxonomy" id="889272"/>
    <lineage>
        <taxon>Bacteria</taxon>
        <taxon>Pseudomonadati</taxon>
        <taxon>Myxococcota</taxon>
        <taxon>Polyangia</taxon>
        <taxon>Polyangiales</taxon>
        <taxon>Polyangiaceae</taxon>
        <taxon>Polyangium</taxon>
    </lineage>
</organism>